<dbReference type="Proteomes" id="UP000007437">
    <property type="component" value="Chromosome"/>
</dbReference>
<organism evidence="1 2">
    <name type="scientific">Mycetohabitans rhizoxinica (strain DSM 19002 / CIP 109453 / HKI 454)</name>
    <name type="common">Paraburkholderia rhizoxinica</name>
    <dbReference type="NCBI Taxonomy" id="882378"/>
    <lineage>
        <taxon>Bacteria</taxon>
        <taxon>Pseudomonadati</taxon>
        <taxon>Pseudomonadota</taxon>
        <taxon>Betaproteobacteria</taxon>
        <taxon>Burkholderiales</taxon>
        <taxon>Burkholderiaceae</taxon>
        <taxon>Mycetohabitans</taxon>
    </lineage>
</organism>
<dbReference type="KEGG" id="brh:RBRH_00885"/>
<dbReference type="STRING" id="882378.RBRH_00885"/>
<dbReference type="Pfam" id="PF06891">
    <property type="entry name" value="P2_Phage_GpR"/>
    <property type="match status" value="1"/>
</dbReference>
<dbReference type="InterPro" id="IPR009678">
    <property type="entry name" value="Phage_tail_completion_R"/>
</dbReference>
<gene>
    <name evidence="1" type="ordered locus">RBRH_00885</name>
</gene>
<reference evidence="1 2" key="1">
    <citation type="journal article" date="2011" name="J. Bacteriol.">
        <title>Complete genome sequence of Burkholderia rhizoxinica, an endosymbiont of Rhizopus microsporus.</title>
        <authorList>
            <person name="Lackner G."/>
            <person name="Moebius N."/>
            <person name="Partida-Martinez L."/>
            <person name="Hertweck C."/>
        </authorList>
    </citation>
    <scope>NUCLEOTIDE SEQUENCE [LARGE SCALE GENOMIC DNA]</scope>
    <source>
        <strain evidence="2">DSM 19002 / CIP 109453 / HKI 454</strain>
    </source>
</reference>
<proteinExistence type="predicted"/>
<evidence type="ECO:0000313" key="2">
    <source>
        <dbReference type="Proteomes" id="UP000007437"/>
    </source>
</evidence>
<dbReference type="EMBL" id="FR687359">
    <property type="protein sequence ID" value="CBW73727.1"/>
    <property type="molecule type" value="Genomic_DNA"/>
</dbReference>
<evidence type="ECO:0000313" key="1">
    <source>
        <dbReference type="EMBL" id="CBW73727.1"/>
    </source>
</evidence>
<sequence>MRKHEAADIAIKLKLTESVVVRTDAMGQRVIEHVDDTPTEAVMLWVVQP</sequence>
<name>E5AKQ5_MYCRK</name>
<dbReference type="HOGENOM" id="CLU_3133351_0_0_4"/>
<accession>E5AKQ5</accession>
<dbReference type="AlphaFoldDB" id="E5AKQ5"/>
<protein>
    <submittedName>
        <fullName evidence="1">Tail completion protein R</fullName>
    </submittedName>
</protein>